<evidence type="ECO:0000259" key="4">
    <source>
        <dbReference type="Pfam" id="PF07940"/>
    </source>
</evidence>
<keyword evidence="2" id="KW-0574">Periplasm</keyword>
<keyword evidence="3" id="KW-0456">Lyase</keyword>
<evidence type="ECO:0000256" key="1">
    <source>
        <dbReference type="ARBA" id="ARBA00022729"/>
    </source>
</evidence>
<proteinExistence type="predicted"/>
<reference evidence="6 7" key="1">
    <citation type="submission" date="2021-07" db="EMBL/GenBank/DDBJ databases">
        <title>The draft genome sequence of Sphingomicrobium sp. B8.</title>
        <authorList>
            <person name="Mu L."/>
        </authorList>
    </citation>
    <scope>NUCLEOTIDE SEQUENCE [LARGE SCALE GENOMIC DNA]</scope>
    <source>
        <strain evidence="6 7">B8</strain>
    </source>
</reference>
<dbReference type="Proteomes" id="UP000698028">
    <property type="component" value="Unassembled WGS sequence"/>
</dbReference>
<evidence type="ECO:0000313" key="7">
    <source>
        <dbReference type="Proteomes" id="UP000698028"/>
    </source>
</evidence>
<organism evidence="6 7">
    <name type="scientific">Sphingomicrobium clamense</name>
    <dbReference type="NCBI Taxonomy" id="2851013"/>
    <lineage>
        <taxon>Bacteria</taxon>
        <taxon>Pseudomonadati</taxon>
        <taxon>Pseudomonadota</taxon>
        <taxon>Alphaproteobacteria</taxon>
        <taxon>Sphingomonadales</taxon>
        <taxon>Sphingomonadaceae</taxon>
        <taxon>Sphingomicrobium</taxon>
    </lineage>
</organism>
<protein>
    <submittedName>
        <fullName evidence="6">Heparinase II/III family protein</fullName>
    </submittedName>
</protein>
<feature type="domain" description="Heparinase II/III-like C-terminal" evidence="4">
    <location>
        <begin position="303"/>
        <end position="503"/>
    </location>
</feature>
<gene>
    <name evidence="6" type="ORF">KTQ36_04070</name>
</gene>
<dbReference type="Pfam" id="PF16889">
    <property type="entry name" value="Hepar_II_III_N"/>
    <property type="match status" value="1"/>
</dbReference>
<dbReference type="InterPro" id="IPR012480">
    <property type="entry name" value="Hepar_II_III_C"/>
</dbReference>
<feature type="domain" description="Heparin-sulfate lyase N-terminal" evidence="5">
    <location>
        <begin position="69"/>
        <end position="255"/>
    </location>
</feature>
<dbReference type="EMBL" id="JAHVAH010000001">
    <property type="protein sequence ID" value="MBW0144471.1"/>
    <property type="molecule type" value="Genomic_DNA"/>
</dbReference>
<keyword evidence="7" id="KW-1185">Reference proteome</keyword>
<dbReference type="InterPro" id="IPR031680">
    <property type="entry name" value="Hepar_II_III_N"/>
</dbReference>
<keyword evidence="1" id="KW-0732">Signal</keyword>
<evidence type="ECO:0000256" key="3">
    <source>
        <dbReference type="ARBA" id="ARBA00023239"/>
    </source>
</evidence>
<dbReference type="RefSeq" id="WP_218632463.1">
    <property type="nucleotide sequence ID" value="NZ_JAHVAH010000001.1"/>
</dbReference>
<dbReference type="PANTHER" id="PTHR39210">
    <property type="entry name" value="HEPARIN-SULFATE LYASE"/>
    <property type="match status" value="1"/>
</dbReference>
<dbReference type="Pfam" id="PF07940">
    <property type="entry name" value="Hepar_II_III_C"/>
    <property type="match status" value="1"/>
</dbReference>
<name>A0ABS6V4I6_9SPHN</name>
<evidence type="ECO:0000313" key="6">
    <source>
        <dbReference type="EMBL" id="MBW0144471.1"/>
    </source>
</evidence>
<accession>A0ABS6V4I6</accession>
<dbReference type="PANTHER" id="PTHR39210:SF1">
    <property type="entry name" value="HEPARIN-SULFATE LYASE"/>
    <property type="match status" value="1"/>
</dbReference>
<comment type="caution">
    <text evidence="6">The sequence shown here is derived from an EMBL/GenBank/DDBJ whole genome shotgun (WGS) entry which is preliminary data.</text>
</comment>
<evidence type="ECO:0000259" key="5">
    <source>
        <dbReference type="Pfam" id="PF16889"/>
    </source>
</evidence>
<evidence type="ECO:0000256" key="2">
    <source>
        <dbReference type="ARBA" id="ARBA00022764"/>
    </source>
</evidence>
<sequence length="617" mass="69571">MFAYENFFKLDPGEVQKQADAQYRRGPWVGFFDPTSPDDDERWILHDQSERSRNYHAHSLDMLDLPLMAHSITGDSDYLAKSAEVALDWSRRYGNRASMAAPSGETDMAWYDMAAGLRAYRLAYLLEAMREADLGSSEERDLLWSTLLLHAGYLADDDNIMFHNNHGFYQVAGQLAMARRYADEAPEMARAKRQGQARLDRMIHQQFGDDGAHMEHSPDYHRMVYSTVQALIDAGLVEDDAIIAFADRIERALSWFVQPNGHIANIGDSDHQLVIRPRKLARRQWKSEEMRYAATAGRIGTPPATPIAAFRDAGYFAARVPQKTEPTFATDSYLLQQAGFHSRTHKHADTLGFIWSDRGQPILVDAGRYGYVGKTEAGSKLRKDGFWYSDPYRIYCESTRAHNCLEFDGENYPRQGVKPFGSATGRSFVADDTSLIAFETEARHFEGMRHARLLVMAPGRWLVCFDWFKNNLGKRHDATQWFHLAPGLEARQDGLRFAVDLPSYDVPLQIAPLLGSAKAADCVSGRKEPRYQGWFSRGYKKIMANAAIGYRLQRANCQAAATLFAFGEDFAVDVSANAVDTAGRNGRLGWTADGKTHLLEFSRPSEGEISFDYTVSD</sequence>